<dbReference type="EMBL" id="CP013234">
    <property type="protein sequence ID" value="AMP05445.1"/>
    <property type="molecule type" value="Genomic_DNA"/>
</dbReference>
<gene>
    <name evidence="1" type="ORF">CPter91_3110</name>
</gene>
<proteinExistence type="predicted"/>
<dbReference type="SUPFAM" id="SSF51182">
    <property type="entry name" value="RmlC-like cupins"/>
    <property type="match status" value="1"/>
</dbReference>
<evidence type="ECO:0000313" key="2">
    <source>
        <dbReference type="Proteomes" id="UP000074561"/>
    </source>
</evidence>
<dbReference type="RefSeq" id="WP_061941403.1">
    <property type="nucleotide sequence ID" value="NZ_CP013234.1"/>
</dbReference>
<protein>
    <submittedName>
        <fullName evidence="1">HutD family protein</fullName>
    </submittedName>
</protein>
<dbReference type="InterPro" id="IPR010282">
    <property type="entry name" value="Uncharacterised_HutD/Ves"/>
</dbReference>
<dbReference type="Pfam" id="PF05962">
    <property type="entry name" value="HutD"/>
    <property type="match status" value="1"/>
</dbReference>
<organism evidence="1 2">
    <name type="scientific">Collimonas pratensis</name>
    <dbReference type="NCBI Taxonomy" id="279113"/>
    <lineage>
        <taxon>Bacteria</taxon>
        <taxon>Pseudomonadati</taxon>
        <taxon>Pseudomonadota</taxon>
        <taxon>Betaproteobacteria</taxon>
        <taxon>Burkholderiales</taxon>
        <taxon>Oxalobacteraceae</taxon>
        <taxon>Collimonas</taxon>
    </lineage>
</organism>
<dbReference type="InterPro" id="IPR014710">
    <property type="entry name" value="RmlC-like_jellyroll"/>
</dbReference>
<evidence type="ECO:0000313" key="1">
    <source>
        <dbReference type="EMBL" id="AMP05445.1"/>
    </source>
</evidence>
<dbReference type="PANTHER" id="PTHR37943:SF1">
    <property type="entry name" value="PROTEIN VES"/>
    <property type="match status" value="1"/>
</dbReference>
<dbReference type="AlphaFoldDB" id="A0A127Q6K3"/>
<dbReference type="PANTHER" id="PTHR37943">
    <property type="entry name" value="PROTEIN VES"/>
    <property type="match status" value="1"/>
</dbReference>
<dbReference type="Gene3D" id="2.60.120.10">
    <property type="entry name" value="Jelly Rolls"/>
    <property type="match status" value="1"/>
</dbReference>
<reference evidence="1 2" key="1">
    <citation type="submission" date="2015-11" db="EMBL/GenBank/DDBJ databases">
        <title>Exploring the genomic traits of fungus-feeding bacterial genus Collimonas.</title>
        <authorList>
            <person name="Song C."/>
            <person name="Schmidt R."/>
            <person name="de Jager V."/>
            <person name="Krzyzanowska D."/>
            <person name="Jongedijk E."/>
            <person name="Cankar K."/>
            <person name="Beekwilder J."/>
            <person name="van Veen A."/>
            <person name="de Boer W."/>
            <person name="van Veen J.A."/>
            <person name="Garbeva P."/>
        </authorList>
    </citation>
    <scope>NUCLEOTIDE SEQUENCE [LARGE SCALE GENOMIC DNA]</scope>
    <source>
        <strain evidence="1 2">Ter91</strain>
    </source>
</reference>
<dbReference type="STRING" id="279113.CPter91_3110"/>
<dbReference type="PATRIC" id="fig|279113.9.peg.3075"/>
<sequence length="189" mass="20690">MKLIEFEDLPATPWKNGGGVTRELHCQPAGASFDDFLWRVSIADVSQSGAFSSFAGVDRVITLLEGEGMDLVSDSGNHVLLSRLQPHRFRGEDQVTAELAGGACQDFNLMLRRGAVAGEVRVWSIDQDLEQGCNLLFCVQGRWDVLAQDGEHATLEPRQSLVWEQRPGQVSLRSLSAGSILIGVNINQQ</sequence>
<dbReference type="Proteomes" id="UP000074561">
    <property type="component" value="Chromosome"/>
</dbReference>
<name>A0A127Q6K3_9BURK</name>
<dbReference type="InterPro" id="IPR011051">
    <property type="entry name" value="RmlC_Cupin_sf"/>
</dbReference>
<dbReference type="OrthoDB" id="9800082at2"/>
<dbReference type="CDD" id="cd20293">
    <property type="entry name" value="cupin_HutD_N"/>
    <property type="match status" value="1"/>
</dbReference>
<accession>A0A127Q6K3</accession>
<dbReference type="KEGG" id="cpra:CPter91_3110"/>